<accession>A0A6J4HRC5</accession>
<evidence type="ECO:0000256" key="4">
    <source>
        <dbReference type="ARBA" id="ARBA00022798"/>
    </source>
</evidence>
<dbReference type="Gene3D" id="3.50.50.60">
    <property type="entry name" value="FAD/NAD(P)-binding domain"/>
    <property type="match status" value="1"/>
</dbReference>
<name>A0A6J4HRC5_9ACTN</name>
<dbReference type="PROSITE" id="PS51257">
    <property type="entry name" value="PROKAR_LIPOPROTEIN"/>
    <property type="match status" value="1"/>
</dbReference>
<organism evidence="10">
    <name type="scientific">uncultured Acidimicrobiales bacterium</name>
    <dbReference type="NCBI Taxonomy" id="310071"/>
    <lineage>
        <taxon>Bacteria</taxon>
        <taxon>Bacillati</taxon>
        <taxon>Actinomycetota</taxon>
        <taxon>Acidimicrobiia</taxon>
        <taxon>Acidimicrobiales</taxon>
        <taxon>environmental samples</taxon>
    </lineage>
</organism>
<dbReference type="PROSITE" id="PS00978">
    <property type="entry name" value="FAD_G3PDH_2"/>
    <property type="match status" value="1"/>
</dbReference>
<comment type="cofactor">
    <cofactor evidence="1 7">
        <name>FAD</name>
        <dbReference type="ChEBI" id="CHEBI:57692"/>
    </cofactor>
</comment>
<gene>
    <name evidence="10" type="ORF">AVDCRST_MAG76-1223</name>
</gene>
<dbReference type="InterPro" id="IPR006076">
    <property type="entry name" value="FAD-dep_OxRdtase"/>
</dbReference>
<dbReference type="Gene3D" id="1.10.8.870">
    <property type="entry name" value="Alpha-glycerophosphate oxidase, cap domain"/>
    <property type="match status" value="1"/>
</dbReference>
<dbReference type="PRINTS" id="PR01001">
    <property type="entry name" value="FADG3PDH"/>
</dbReference>
<dbReference type="EMBL" id="CADCSZ010000074">
    <property type="protein sequence ID" value="CAA9230754.1"/>
    <property type="molecule type" value="Genomic_DNA"/>
</dbReference>
<dbReference type="InterPro" id="IPR000447">
    <property type="entry name" value="G3P_DH_FAD-dep"/>
</dbReference>
<evidence type="ECO:0000256" key="3">
    <source>
        <dbReference type="ARBA" id="ARBA00022630"/>
    </source>
</evidence>
<feature type="domain" description="Alpha-glycerophosphate oxidase C-terminal" evidence="9">
    <location>
        <begin position="408"/>
        <end position="526"/>
    </location>
</feature>
<keyword evidence="3 7" id="KW-0285">Flavoprotein</keyword>
<evidence type="ECO:0000256" key="6">
    <source>
        <dbReference type="ARBA" id="ARBA00023002"/>
    </source>
</evidence>
<evidence type="ECO:0000256" key="7">
    <source>
        <dbReference type="RuleBase" id="RU361217"/>
    </source>
</evidence>
<dbReference type="EC" id="1.1.5.3" evidence="7"/>
<evidence type="ECO:0000259" key="9">
    <source>
        <dbReference type="Pfam" id="PF16901"/>
    </source>
</evidence>
<dbReference type="PANTHER" id="PTHR11985">
    <property type="entry name" value="GLYCEROL-3-PHOSPHATE DEHYDROGENASE"/>
    <property type="match status" value="1"/>
</dbReference>
<reference evidence="10" key="1">
    <citation type="submission" date="2020-02" db="EMBL/GenBank/DDBJ databases">
        <authorList>
            <person name="Meier V. D."/>
        </authorList>
    </citation>
    <scope>NUCLEOTIDE SEQUENCE</scope>
    <source>
        <strain evidence="10">AVDCRST_MAG76</strain>
    </source>
</reference>
<comment type="catalytic activity">
    <reaction evidence="7">
        <text>a quinone + sn-glycerol 3-phosphate = dihydroxyacetone phosphate + a quinol</text>
        <dbReference type="Rhea" id="RHEA:18977"/>
        <dbReference type="ChEBI" id="CHEBI:24646"/>
        <dbReference type="ChEBI" id="CHEBI:57597"/>
        <dbReference type="ChEBI" id="CHEBI:57642"/>
        <dbReference type="ChEBI" id="CHEBI:132124"/>
        <dbReference type="EC" id="1.1.5.3"/>
    </reaction>
</comment>
<keyword evidence="6 7" id="KW-0560">Oxidoreductase</keyword>
<dbReference type="SUPFAM" id="SSF51905">
    <property type="entry name" value="FAD/NAD(P)-binding domain"/>
    <property type="match status" value="1"/>
</dbReference>
<evidence type="ECO:0000256" key="1">
    <source>
        <dbReference type="ARBA" id="ARBA00001974"/>
    </source>
</evidence>
<protein>
    <recommendedName>
        <fullName evidence="7">Glycerol-3-phosphate dehydrogenase</fullName>
        <ecNumber evidence="7">1.1.5.3</ecNumber>
    </recommendedName>
</protein>
<keyword evidence="4" id="KW-0319">Glycerol metabolism</keyword>
<keyword evidence="5" id="KW-0274">FAD</keyword>
<feature type="domain" description="FAD dependent oxidoreductase" evidence="8">
    <location>
        <begin position="19"/>
        <end position="386"/>
    </location>
</feature>
<dbReference type="GO" id="GO:0009331">
    <property type="term" value="C:glycerol-3-phosphate dehydrogenase (FAD) complex"/>
    <property type="evidence" value="ECO:0007669"/>
    <property type="project" value="UniProtKB-UniRule"/>
</dbReference>
<sequence>MTSFDRAGALERLGRDRFDVLVVGGGATGCGVALDAAARGLSVALVEKDDFASGTSSKSSKLIHGGLRYLQQKEFALVYENLRERQRLLGNAPHLVRVMPFLIPVFGRGGVANTAFAKAISWALWLYDITGGWRVGRLHKRISRDEALGHLPTLRTDTLVDAFLYFDAQADDARLTLALARTAAIDHGACVVNHAGVVALTRDTVGRVDGAVLAGDGCDGLAVRAGCVVNATGVWADDLHSMDGAGAVRTIRPAKGVHLTVPADALPCDVAAVVTAEDKRSIFIVPWRAGDGGVPLTYLGTTDTDHDGPLDDPQCSPDDVRYVLDTVNRWFSRPVTAEDVVGTWAGLRPLLVGDVGEKTKDLSRRHKVTTSANGLVTVGGGKLTTYRKMAEDTVNEVVALLGVGPRRCPTRRLPLRGAPGLDEAAQARLGVAPEAAAHLIARYGTEARVVAALIGTDPALGRPMVPGLPDLRAEVVHAARHEMATTVDDVLARRTRLRLQARDASAAAADDVAGLLAAELGWDAAETARQADAYRAAVARDRTTPGLPATALPVS</sequence>
<dbReference type="PROSITE" id="PS00977">
    <property type="entry name" value="FAD_G3PDH_1"/>
    <property type="match status" value="1"/>
</dbReference>
<dbReference type="GO" id="GO:0004368">
    <property type="term" value="F:glycerol-3-phosphate dehydrogenase (quinone) activity"/>
    <property type="evidence" value="ECO:0007669"/>
    <property type="project" value="UniProtKB-EC"/>
</dbReference>
<dbReference type="Pfam" id="PF16901">
    <property type="entry name" value="DAO_C"/>
    <property type="match status" value="1"/>
</dbReference>
<dbReference type="InterPro" id="IPR031656">
    <property type="entry name" value="DAO_C"/>
</dbReference>
<evidence type="ECO:0000256" key="5">
    <source>
        <dbReference type="ARBA" id="ARBA00022827"/>
    </source>
</evidence>
<evidence type="ECO:0000256" key="2">
    <source>
        <dbReference type="ARBA" id="ARBA00007330"/>
    </source>
</evidence>
<dbReference type="AlphaFoldDB" id="A0A6J4HRC5"/>
<dbReference type="InterPro" id="IPR038299">
    <property type="entry name" value="DAO_C_sf"/>
</dbReference>
<dbReference type="InterPro" id="IPR036188">
    <property type="entry name" value="FAD/NAD-bd_sf"/>
</dbReference>
<proteinExistence type="inferred from homology"/>
<dbReference type="GO" id="GO:0006071">
    <property type="term" value="P:glycerol metabolic process"/>
    <property type="evidence" value="ECO:0007669"/>
    <property type="project" value="UniProtKB-KW"/>
</dbReference>
<evidence type="ECO:0000313" key="10">
    <source>
        <dbReference type="EMBL" id="CAA9230754.1"/>
    </source>
</evidence>
<comment type="similarity">
    <text evidence="2 7">Belongs to the FAD-dependent glycerol-3-phosphate dehydrogenase family.</text>
</comment>
<dbReference type="GO" id="GO:0046168">
    <property type="term" value="P:glycerol-3-phosphate catabolic process"/>
    <property type="evidence" value="ECO:0007669"/>
    <property type="project" value="TreeGrafter"/>
</dbReference>
<dbReference type="Pfam" id="PF01266">
    <property type="entry name" value="DAO"/>
    <property type="match status" value="1"/>
</dbReference>
<dbReference type="PANTHER" id="PTHR11985:SF35">
    <property type="entry name" value="ANAEROBIC GLYCEROL-3-PHOSPHATE DEHYDROGENASE SUBUNIT A"/>
    <property type="match status" value="1"/>
</dbReference>
<dbReference type="Gene3D" id="3.30.9.10">
    <property type="entry name" value="D-Amino Acid Oxidase, subunit A, domain 2"/>
    <property type="match status" value="1"/>
</dbReference>
<evidence type="ECO:0000259" key="8">
    <source>
        <dbReference type="Pfam" id="PF01266"/>
    </source>
</evidence>